<dbReference type="AlphaFoldDB" id="A0A8S9P280"/>
<reference evidence="2" key="1">
    <citation type="submission" date="2019-12" db="EMBL/GenBank/DDBJ databases">
        <title>Genome sequencing and annotation of Brassica cretica.</title>
        <authorList>
            <person name="Studholme D.J."/>
            <person name="Sarris P."/>
        </authorList>
    </citation>
    <scope>NUCLEOTIDE SEQUENCE</scope>
    <source>
        <strain evidence="2">PFS-109/04</strain>
        <tissue evidence="2">Leaf</tissue>
    </source>
</reference>
<dbReference type="EMBL" id="QGKX02001521">
    <property type="protein sequence ID" value="KAF3509180.1"/>
    <property type="molecule type" value="Genomic_DNA"/>
</dbReference>
<feature type="region of interest" description="Disordered" evidence="1">
    <location>
        <begin position="436"/>
        <end position="481"/>
    </location>
</feature>
<feature type="region of interest" description="Disordered" evidence="1">
    <location>
        <begin position="26"/>
        <end position="55"/>
    </location>
</feature>
<evidence type="ECO:0000313" key="2">
    <source>
        <dbReference type="EMBL" id="KAF3509180.1"/>
    </source>
</evidence>
<dbReference type="Proteomes" id="UP000712600">
    <property type="component" value="Unassembled WGS sequence"/>
</dbReference>
<gene>
    <name evidence="2" type="ORF">F2Q69_00009925</name>
</gene>
<feature type="compositionally biased region" description="Basic and acidic residues" evidence="1">
    <location>
        <begin position="26"/>
        <end position="51"/>
    </location>
</feature>
<feature type="compositionally biased region" description="Basic and acidic residues" evidence="1">
    <location>
        <begin position="194"/>
        <end position="226"/>
    </location>
</feature>
<evidence type="ECO:0000313" key="3">
    <source>
        <dbReference type="Proteomes" id="UP000712600"/>
    </source>
</evidence>
<evidence type="ECO:0000256" key="1">
    <source>
        <dbReference type="SAM" id="MobiDB-lite"/>
    </source>
</evidence>
<accession>A0A8S9P280</accession>
<comment type="caution">
    <text evidence="2">The sequence shown here is derived from an EMBL/GenBank/DDBJ whole genome shotgun (WGS) entry which is preliminary data.</text>
</comment>
<organism evidence="2 3">
    <name type="scientific">Brassica cretica</name>
    <name type="common">Mustard</name>
    <dbReference type="NCBI Taxonomy" id="69181"/>
    <lineage>
        <taxon>Eukaryota</taxon>
        <taxon>Viridiplantae</taxon>
        <taxon>Streptophyta</taxon>
        <taxon>Embryophyta</taxon>
        <taxon>Tracheophyta</taxon>
        <taxon>Spermatophyta</taxon>
        <taxon>Magnoliopsida</taxon>
        <taxon>eudicotyledons</taxon>
        <taxon>Gunneridae</taxon>
        <taxon>Pentapetalae</taxon>
        <taxon>rosids</taxon>
        <taxon>malvids</taxon>
        <taxon>Brassicales</taxon>
        <taxon>Brassicaceae</taxon>
        <taxon>Brassiceae</taxon>
        <taxon>Brassica</taxon>
    </lineage>
</organism>
<feature type="region of interest" description="Disordered" evidence="1">
    <location>
        <begin position="194"/>
        <end position="234"/>
    </location>
</feature>
<protein>
    <recommendedName>
        <fullName evidence="4">DUF4283 domain-containing protein</fullName>
    </recommendedName>
</protein>
<evidence type="ECO:0008006" key="4">
    <source>
        <dbReference type="Google" id="ProtNLM"/>
    </source>
</evidence>
<proteinExistence type="predicted"/>
<name>A0A8S9P280_BRACR</name>
<sequence>MILRRWDPGIDSKSPIHVVCSPKVDVGKKGKQDRDLTRSSSEDLHGSGLDKGRKRSGRWRKSSILSNWIWIWISVTIKAISQIRWGVSPVDLKTRSRRIVKYLQRNFRNFSSIGIRKVRIQFRASFRFLEISDYVIFRVEIFGINFQRFGNNGIVVNIVTVFVEERKVLVVEDGMDLDETDNMAHTGKGIEEFENDSQKVSDEEIGEDDRVKEDGVDTIEEEKQGDEAEENDQVAGELVKKQGARKRQFKSTVGAGGSSVLSSQRKALAKEIVQTPNKGHQKPSFMNQVNKTWNNNGFLSLWWFLGVYVKVLYYGEGLAFLVWHHGCVWWPITGLLFTVLNLHWCGKLVDVWELKGPPSLPFATVFSHHHQSPANHIRDFTEPGRPRPAKLCQENSQRFRHHRIVPRPQITGNRKDVGSRNPNLCISLCRVAAQSPRKNTPSTAPVHEKNQRRRRQSLEPHRTRTEATTIDRRDTKMLDLS</sequence>
<feature type="compositionally biased region" description="Basic and acidic residues" evidence="1">
    <location>
        <begin position="456"/>
        <end position="481"/>
    </location>
</feature>